<reference evidence="2" key="1">
    <citation type="submission" date="2018-02" db="EMBL/GenBank/DDBJ databases">
        <title>Rhizophora mucronata_Transcriptome.</title>
        <authorList>
            <person name="Meera S.P."/>
            <person name="Sreeshan A."/>
            <person name="Augustine A."/>
        </authorList>
    </citation>
    <scope>NUCLEOTIDE SEQUENCE</scope>
    <source>
        <tissue evidence="2">Leaf</tissue>
    </source>
</reference>
<dbReference type="PANTHER" id="PTHR34466:SF3">
    <property type="entry name" value="OS11G0129800 PROTEIN"/>
    <property type="match status" value="1"/>
</dbReference>
<organism evidence="2">
    <name type="scientific">Rhizophora mucronata</name>
    <name type="common">Asiatic mangrove</name>
    <dbReference type="NCBI Taxonomy" id="61149"/>
    <lineage>
        <taxon>Eukaryota</taxon>
        <taxon>Viridiplantae</taxon>
        <taxon>Streptophyta</taxon>
        <taxon>Embryophyta</taxon>
        <taxon>Tracheophyta</taxon>
        <taxon>Spermatophyta</taxon>
        <taxon>Magnoliopsida</taxon>
        <taxon>eudicotyledons</taxon>
        <taxon>Gunneridae</taxon>
        <taxon>Pentapetalae</taxon>
        <taxon>rosids</taxon>
        <taxon>fabids</taxon>
        <taxon>Malpighiales</taxon>
        <taxon>Rhizophoraceae</taxon>
        <taxon>Rhizophora</taxon>
    </lineage>
</organism>
<evidence type="ECO:0000313" key="2">
    <source>
        <dbReference type="EMBL" id="MBW94466.1"/>
    </source>
</evidence>
<feature type="compositionally biased region" description="Basic residues" evidence="1">
    <location>
        <begin position="162"/>
        <end position="171"/>
    </location>
</feature>
<feature type="region of interest" description="Disordered" evidence="1">
    <location>
        <begin position="96"/>
        <end position="184"/>
    </location>
</feature>
<feature type="compositionally biased region" description="Polar residues" evidence="1">
    <location>
        <begin position="126"/>
        <end position="149"/>
    </location>
</feature>
<dbReference type="EMBL" id="GGEC01013983">
    <property type="protein sequence ID" value="MBW94466.1"/>
    <property type="molecule type" value="Transcribed_RNA"/>
</dbReference>
<sequence>MNSSEMAVAAFKSTTSRSATATAATTTPASSDRETKDNPTTPRKKPPPRRSRSVSAVSRFNHVDTSKPSPPTATTTSSSSCDFLIKRDNPLYWTTRSIEKDSDFAGFATSGPGEEDPTAKKIAPTKPNSPNSDRQRGRSTSRSETAVNNASSGIGRADAGRRSRSVSRRPFSRGYHGNSESDVEEGVTLLNECRNRKWSSRNTASDGERKSNLLGRSSGLFDDTKSLRSQTDGSATHLPSSPSLSFKDEVLEASLSEAEITTVQAFCEQMKSYQGEDLSNDTSNLIYETVRSEMRRAITDIRDDLEIAIQRSNAVPLTSTNVADIPPDLVNTSAVELVSNIRRDYANKLGQSRERARRLRADLAVEEHRGLELSRILKEVLPDPKNLNVQKFRQGRRSSIEKRRMSRQLTEEALAYFDEVSLSTFDSSDLSSQEDPPPPFNLAAIHVGDPSPLSPAGSSIVGNHCSSSCLYDERDLVGMNSYDAPRLSVTSFKEATSDEASLNTSKSQLDRSCQFSFAHKSHGPFDYQQDIKHYIKNCEKDNERVDIDEQIVRSKYYDSEEHRMQASQQKLLFDRVFFRNRVESGSMLLCGGGLPTSLSPFAS</sequence>
<accession>A0A2P2JLW6</accession>
<dbReference type="AlphaFoldDB" id="A0A2P2JLW6"/>
<evidence type="ECO:0000256" key="1">
    <source>
        <dbReference type="SAM" id="MobiDB-lite"/>
    </source>
</evidence>
<dbReference type="PANTHER" id="PTHR34466">
    <property type="entry name" value="OS11G0129800 PROTEIN"/>
    <property type="match status" value="1"/>
</dbReference>
<feature type="region of interest" description="Disordered" evidence="1">
    <location>
        <begin position="200"/>
        <end position="243"/>
    </location>
</feature>
<name>A0A2P2JLW6_RHIMU</name>
<feature type="compositionally biased region" description="Low complexity" evidence="1">
    <location>
        <begin position="9"/>
        <end position="30"/>
    </location>
</feature>
<protein>
    <submittedName>
        <fullName evidence="2">Uncharacterized protein</fullName>
    </submittedName>
</protein>
<feature type="region of interest" description="Disordered" evidence="1">
    <location>
        <begin position="1"/>
        <end position="81"/>
    </location>
</feature>
<feature type="compositionally biased region" description="Polar residues" evidence="1">
    <location>
        <begin position="227"/>
        <end position="243"/>
    </location>
</feature>
<feature type="compositionally biased region" description="Basic residues" evidence="1">
    <location>
        <begin position="42"/>
        <end position="52"/>
    </location>
</feature>
<proteinExistence type="predicted"/>